<evidence type="ECO:0000313" key="1">
    <source>
        <dbReference type="EMBL" id="KAL3959773.1"/>
    </source>
</evidence>
<gene>
    <name evidence="1" type="ORF">ACCO45_004890</name>
</gene>
<dbReference type="Proteomes" id="UP001638806">
    <property type="component" value="Unassembled WGS sequence"/>
</dbReference>
<proteinExistence type="predicted"/>
<accession>A0ACC4DUJ1</accession>
<name>A0ACC4DUJ1_PURLI</name>
<dbReference type="EMBL" id="JBGNUJ010000004">
    <property type="protein sequence ID" value="KAL3959773.1"/>
    <property type="molecule type" value="Genomic_DNA"/>
</dbReference>
<organism evidence="1 2">
    <name type="scientific">Purpureocillium lilacinum</name>
    <name type="common">Paecilomyces lilacinus</name>
    <dbReference type="NCBI Taxonomy" id="33203"/>
    <lineage>
        <taxon>Eukaryota</taxon>
        <taxon>Fungi</taxon>
        <taxon>Dikarya</taxon>
        <taxon>Ascomycota</taxon>
        <taxon>Pezizomycotina</taxon>
        <taxon>Sordariomycetes</taxon>
        <taxon>Hypocreomycetidae</taxon>
        <taxon>Hypocreales</taxon>
        <taxon>Ophiocordycipitaceae</taxon>
        <taxon>Purpureocillium</taxon>
    </lineage>
</organism>
<protein>
    <submittedName>
        <fullName evidence="1">Uncharacterized protein</fullName>
    </submittedName>
</protein>
<reference evidence="1" key="1">
    <citation type="submission" date="2024-12" db="EMBL/GenBank/DDBJ databases">
        <title>Comparative genomics and development of molecular markers within Purpureocillium lilacinum and among Purpureocillium species.</title>
        <authorList>
            <person name="Yeh Z.-Y."/>
            <person name="Ni N.-T."/>
            <person name="Lo P.-H."/>
            <person name="Mushyakhwo K."/>
            <person name="Lin C.-F."/>
            <person name="Nai Y.-S."/>
        </authorList>
    </citation>
    <scope>NUCLEOTIDE SEQUENCE</scope>
    <source>
        <strain evidence="1">NCHU-NPUST-175</strain>
    </source>
</reference>
<comment type="caution">
    <text evidence="1">The sequence shown here is derived from an EMBL/GenBank/DDBJ whole genome shotgun (WGS) entry which is preliminary data.</text>
</comment>
<sequence>MDPTAVVGLVASCAKLADIILKTTTTLNALRGRFSTSEIAVTSLVTQLQALEASTSELRSLLQDRGPSVSQSEKLVTSLDACLISATTIIQPLRDQVSEAWSSIDSVAFLRNDADRTAALDDEDNAAVLQRARDDSSSLIWLRDADSRASFVSFQSDTLSRLSMVFGFDHDVMDSAPYRRAVTTAWKRLRERQKEDPNREAPHAVTRGEDIESPATDDPLPPTTLNHLGGMRYSLAMIVAYDFEATRSDELDCRTGEILIPCALSNDEWVVAKPISRLGGPGLVPINFLSVVARSGKICETVEEALREFRKVGLPRIEEWKKRAAKYKEEFILLSETPEAPATKAE</sequence>
<keyword evidence="2" id="KW-1185">Reference proteome</keyword>
<evidence type="ECO:0000313" key="2">
    <source>
        <dbReference type="Proteomes" id="UP001638806"/>
    </source>
</evidence>